<dbReference type="CDD" id="cd03216">
    <property type="entry name" value="ABC_Carb_Monos_I"/>
    <property type="match status" value="1"/>
</dbReference>
<dbReference type="GO" id="GO:0005524">
    <property type="term" value="F:ATP binding"/>
    <property type="evidence" value="ECO:0007669"/>
    <property type="project" value="UniProtKB-KW"/>
</dbReference>
<keyword evidence="2" id="KW-1003">Cell membrane</keyword>
<dbReference type="InterPro" id="IPR003593">
    <property type="entry name" value="AAA+_ATPase"/>
</dbReference>
<gene>
    <name evidence="10" type="ORF">GCM10023346_04730</name>
</gene>
<keyword evidence="7" id="KW-1278">Translocase</keyword>
<keyword evidence="4" id="KW-0677">Repeat</keyword>
<reference evidence="11" key="1">
    <citation type="journal article" date="2019" name="Int. J. Syst. Evol. Microbiol.">
        <title>The Global Catalogue of Microorganisms (GCM) 10K type strain sequencing project: providing services to taxonomists for standard genome sequencing and annotation.</title>
        <authorList>
            <consortium name="The Broad Institute Genomics Platform"/>
            <consortium name="The Broad Institute Genome Sequencing Center for Infectious Disease"/>
            <person name="Wu L."/>
            <person name="Ma J."/>
        </authorList>
    </citation>
    <scope>NUCLEOTIDE SEQUENCE [LARGE SCALE GENOMIC DNA]</scope>
    <source>
        <strain evidence="11">JCM 18514</strain>
    </source>
</reference>
<evidence type="ECO:0000259" key="9">
    <source>
        <dbReference type="PROSITE" id="PS50893"/>
    </source>
</evidence>
<dbReference type="SMART" id="SM00382">
    <property type="entry name" value="AAA"/>
    <property type="match status" value="2"/>
</dbReference>
<feature type="domain" description="ABC transporter" evidence="9">
    <location>
        <begin position="12"/>
        <end position="244"/>
    </location>
</feature>
<evidence type="ECO:0000256" key="8">
    <source>
        <dbReference type="ARBA" id="ARBA00023136"/>
    </source>
</evidence>
<keyword evidence="5" id="KW-0547">Nucleotide-binding</keyword>
<keyword evidence="1" id="KW-0813">Transport</keyword>
<dbReference type="PROSITE" id="PS50893">
    <property type="entry name" value="ABC_TRANSPORTER_2"/>
    <property type="match status" value="2"/>
</dbReference>
<proteinExistence type="predicted"/>
<evidence type="ECO:0000256" key="1">
    <source>
        <dbReference type="ARBA" id="ARBA00022448"/>
    </source>
</evidence>
<evidence type="ECO:0000256" key="7">
    <source>
        <dbReference type="ARBA" id="ARBA00022967"/>
    </source>
</evidence>
<evidence type="ECO:0000256" key="5">
    <source>
        <dbReference type="ARBA" id="ARBA00022741"/>
    </source>
</evidence>
<sequence length="502" mass="53249">MGLNPPPAEPLIQIEHLSKRFGVNAALQDVNLTLDAGSIHALLGQNGAGKSTLIKILSGLYSPTSGQITIAGHALGTPEATANMAFIHQDLGLVDTMTIAENIALSTGFGRTGGFISWRQVRDNAAEALQTVASHLEPDRYVSELSRADKSLVAIARALASNASVIVLDEPTASLPAADSRRLFDVLEKLRSQGHGLLYVSHRLDEVFAISDTVTVLRDGRLIHSGPIAEKTPRELVVDIVGHKPLSYTSTGGVQQDTRRLEVLELATAQTRPVSFSVHAGEVVGMVGLTGAGHMELGRALAGARRIISGTVKLDSEDYRPRTPTDAVDSGVGFVTSNRMDEGCAPELTVRENFLPNPGIRSRNPFAWTSPKAERKLARKLVDQYGVRPALTEVAIATLSGGNQQKIMVGRWLSTRRKLIILEEPTAGVDVGAKADIYTLLEESLAAGLAVLMISTDFEEVANVCHRALVFVQGTVTAELSGAGLTIANLTAAASGAALTSE</sequence>
<keyword evidence="11" id="KW-1185">Reference proteome</keyword>
<keyword evidence="3" id="KW-0762">Sugar transport</keyword>
<evidence type="ECO:0000256" key="2">
    <source>
        <dbReference type="ARBA" id="ARBA00022475"/>
    </source>
</evidence>
<dbReference type="InterPro" id="IPR050107">
    <property type="entry name" value="ABC_carbohydrate_import_ATPase"/>
</dbReference>
<dbReference type="PROSITE" id="PS00211">
    <property type="entry name" value="ABC_TRANSPORTER_1"/>
    <property type="match status" value="1"/>
</dbReference>
<name>A0ABP9S1W9_9MICC</name>
<comment type="caution">
    <text evidence="10">The sequence shown here is derived from an EMBL/GenBank/DDBJ whole genome shotgun (WGS) entry which is preliminary data.</text>
</comment>
<dbReference type="InterPro" id="IPR017871">
    <property type="entry name" value="ABC_transporter-like_CS"/>
</dbReference>
<dbReference type="PANTHER" id="PTHR43790">
    <property type="entry name" value="CARBOHYDRATE TRANSPORT ATP-BINDING PROTEIN MG119-RELATED"/>
    <property type="match status" value="1"/>
</dbReference>
<dbReference type="CDD" id="cd03215">
    <property type="entry name" value="ABC_Carb_Monos_II"/>
    <property type="match status" value="1"/>
</dbReference>
<evidence type="ECO:0000256" key="4">
    <source>
        <dbReference type="ARBA" id="ARBA00022737"/>
    </source>
</evidence>
<dbReference type="InterPro" id="IPR003439">
    <property type="entry name" value="ABC_transporter-like_ATP-bd"/>
</dbReference>
<dbReference type="Proteomes" id="UP001500200">
    <property type="component" value="Unassembled WGS sequence"/>
</dbReference>
<organism evidence="10 11">
    <name type="scientific">Arthrobacter gyeryongensis</name>
    <dbReference type="NCBI Taxonomy" id="1650592"/>
    <lineage>
        <taxon>Bacteria</taxon>
        <taxon>Bacillati</taxon>
        <taxon>Actinomycetota</taxon>
        <taxon>Actinomycetes</taxon>
        <taxon>Micrococcales</taxon>
        <taxon>Micrococcaceae</taxon>
        <taxon>Arthrobacter</taxon>
    </lineage>
</organism>
<dbReference type="RefSeq" id="WP_345447689.1">
    <property type="nucleotide sequence ID" value="NZ_BAABKK010000003.1"/>
</dbReference>
<keyword evidence="8" id="KW-0472">Membrane</keyword>
<dbReference type="EMBL" id="BAABKK010000003">
    <property type="protein sequence ID" value="GAA5189633.1"/>
    <property type="molecule type" value="Genomic_DNA"/>
</dbReference>
<protein>
    <submittedName>
        <fullName evidence="10">Sugar ABC transporter ATP-binding protein</fullName>
    </submittedName>
</protein>
<evidence type="ECO:0000256" key="3">
    <source>
        <dbReference type="ARBA" id="ARBA00022597"/>
    </source>
</evidence>
<dbReference type="InterPro" id="IPR027417">
    <property type="entry name" value="P-loop_NTPase"/>
</dbReference>
<dbReference type="PANTHER" id="PTHR43790:SF3">
    <property type="entry name" value="D-ALLOSE IMPORT ATP-BINDING PROTEIN ALSA-RELATED"/>
    <property type="match status" value="1"/>
</dbReference>
<feature type="domain" description="ABC transporter" evidence="9">
    <location>
        <begin position="254"/>
        <end position="498"/>
    </location>
</feature>
<dbReference type="Pfam" id="PF00005">
    <property type="entry name" value="ABC_tran"/>
    <property type="match status" value="2"/>
</dbReference>
<accession>A0ABP9S1W9</accession>
<evidence type="ECO:0000256" key="6">
    <source>
        <dbReference type="ARBA" id="ARBA00022840"/>
    </source>
</evidence>
<evidence type="ECO:0000313" key="11">
    <source>
        <dbReference type="Proteomes" id="UP001500200"/>
    </source>
</evidence>
<dbReference type="Gene3D" id="3.40.50.300">
    <property type="entry name" value="P-loop containing nucleotide triphosphate hydrolases"/>
    <property type="match status" value="2"/>
</dbReference>
<dbReference type="SUPFAM" id="SSF52540">
    <property type="entry name" value="P-loop containing nucleoside triphosphate hydrolases"/>
    <property type="match status" value="2"/>
</dbReference>
<evidence type="ECO:0000313" key="10">
    <source>
        <dbReference type="EMBL" id="GAA5189633.1"/>
    </source>
</evidence>
<keyword evidence="6 10" id="KW-0067">ATP-binding</keyword>